<feature type="non-terminal residue" evidence="2">
    <location>
        <position position="107"/>
    </location>
</feature>
<feature type="domain" description="FBD" evidence="1">
    <location>
        <begin position="20"/>
        <end position="62"/>
    </location>
</feature>
<dbReference type="EMBL" id="LXQA010059794">
    <property type="protein sequence ID" value="MCI05804.1"/>
    <property type="molecule type" value="Genomic_DNA"/>
</dbReference>
<proteinExistence type="predicted"/>
<dbReference type="Pfam" id="PF08387">
    <property type="entry name" value="FBD"/>
    <property type="match status" value="1"/>
</dbReference>
<comment type="caution">
    <text evidence="2">The sequence shown here is derived from an EMBL/GenBank/DDBJ whole genome shotgun (WGS) entry which is preliminary data.</text>
</comment>
<protein>
    <submittedName>
        <fullName evidence="2">F-box/FBD/LRR-repeat protein</fullName>
    </submittedName>
</protein>
<name>A0A392P251_9FABA</name>
<dbReference type="Proteomes" id="UP000265520">
    <property type="component" value="Unassembled WGS sequence"/>
</dbReference>
<accession>A0A392P251</accession>
<dbReference type="InterPro" id="IPR006566">
    <property type="entry name" value="FBD"/>
</dbReference>
<dbReference type="AlphaFoldDB" id="A0A392P251"/>
<reference evidence="2 3" key="1">
    <citation type="journal article" date="2018" name="Front. Plant Sci.">
        <title>Red Clover (Trifolium pratense) and Zigzag Clover (T. medium) - A Picture of Genomic Similarities and Differences.</title>
        <authorList>
            <person name="Dluhosova J."/>
            <person name="Istvanek J."/>
            <person name="Nedelnik J."/>
            <person name="Repkova J."/>
        </authorList>
    </citation>
    <scope>NUCLEOTIDE SEQUENCE [LARGE SCALE GENOMIC DNA]</scope>
    <source>
        <strain evidence="3">cv. 10/8</strain>
        <tissue evidence="2">Leaf</tissue>
    </source>
</reference>
<evidence type="ECO:0000313" key="2">
    <source>
        <dbReference type="EMBL" id="MCI05804.1"/>
    </source>
</evidence>
<sequence>MITIHQGISKFDQELLNSAVVPDCLASTLQVVEFGTVEELEPNLSLAKFFMENGMVLERMSFSLGFGWKSRSKFIEEFKEKLYSFKEARVSDVKVRTMFLICDFVPA</sequence>
<keyword evidence="3" id="KW-1185">Reference proteome</keyword>
<evidence type="ECO:0000313" key="3">
    <source>
        <dbReference type="Proteomes" id="UP000265520"/>
    </source>
</evidence>
<organism evidence="2 3">
    <name type="scientific">Trifolium medium</name>
    <dbReference type="NCBI Taxonomy" id="97028"/>
    <lineage>
        <taxon>Eukaryota</taxon>
        <taxon>Viridiplantae</taxon>
        <taxon>Streptophyta</taxon>
        <taxon>Embryophyta</taxon>
        <taxon>Tracheophyta</taxon>
        <taxon>Spermatophyta</taxon>
        <taxon>Magnoliopsida</taxon>
        <taxon>eudicotyledons</taxon>
        <taxon>Gunneridae</taxon>
        <taxon>Pentapetalae</taxon>
        <taxon>rosids</taxon>
        <taxon>fabids</taxon>
        <taxon>Fabales</taxon>
        <taxon>Fabaceae</taxon>
        <taxon>Papilionoideae</taxon>
        <taxon>50 kb inversion clade</taxon>
        <taxon>NPAAA clade</taxon>
        <taxon>Hologalegina</taxon>
        <taxon>IRL clade</taxon>
        <taxon>Trifolieae</taxon>
        <taxon>Trifolium</taxon>
    </lineage>
</organism>
<evidence type="ECO:0000259" key="1">
    <source>
        <dbReference type="Pfam" id="PF08387"/>
    </source>
</evidence>